<dbReference type="GO" id="GO:0046872">
    <property type="term" value="F:metal ion binding"/>
    <property type="evidence" value="ECO:0007669"/>
    <property type="project" value="UniProtKB-KW"/>
</dbReference>
<dbReference type="SUPFAM" id="SSF48056">
    <property type="entry name" value="Di-copper centre-containing domain"/>
    <property type="match status" value="1"/>
</dbReference>
<dbReference type="InterPro" id="IPR008922">
    <property type="entry name" value="Di-copper_centre_dom_sf"/>
</dbReference>
<feature type="domain" description="Tyrosinase copper-binding" evidence="8">
    <location>
        <begin position="344"/>
        <end position="355"/>
    </location>
</feature>
<evidence type="ECO:0000313" key="9">
    <source>
        <dbReference type="EMBL" id="KAF0556970.1"/>
    </source>
</evidence>
<comment type="catalytic activity">
    <reaction evidence="7">
        <text>L-tyrosine + O2 = L-dopaquinone + H2O</text>
        <dbReference type="Rhea" id="RHEA:18117"/>
        <dbReference type="ChEBI" id="CHEBI:15377"/>
        <dbReference type="ChEBI" id="CHEBI:15379"/>
        <dbReference type="ChEBI" id="CHEBI:57924"/>
        <dbReference type="ChEBI" id="CHEBI:58315"/>
        <dbReference type="EC" id="1.14.18.1"/>
    </reaction>
</comment>
<dbReference type="AlphaFoldDB" id="A0A8H4EUW6"/>
<sequence length="600" mass="69197">MGLSHSSIYHSSHVRSVTTSGPVIVEPFSDLYPRLDIWDFYINETYRPQFDLFIQSYQSIYDRPYEDMRSFYQVAGIHGLPYTAYDGVVDDEHEYNNDTDWAKGRWGGYCHHGDILFATWHRPYMLLIESLLAKEAKQIALQYPDNEKEKYVEAAKQLRHPYWDWADEKSIKGVPEIFLTPEIEINSPQGKKKVKNPLKSYTLPVNLSYPLEKGQNPTDKPNYKIPNKTYNLFTPAGYPTVRYPNSNYEDQNDLLNQNVSVYVSKVFRPGLYQMFHIRNYLHFSNHGVRSDDTQIGNIFGGHPAPLEIVGSAHFASFETTHDVFHLIFGGPGGHMAYADLAGFDPMFYFHHVNIDRLFALWQGVFPDSWMQQNVARNGTYTEEIDTVLDENTDLTPFRKTKTKFWKSSDIRYIEKLGYTYPQVEKFKGQDPKKLQTYLLELYKPDPHYGHRFFVKLTVEAGKLIGPYSIRVFVDLKNATAQTPITSPHFAGLVTMWRNTNKNNFVVGTVDITATMERLGIRMQTYNVFNEVNVTTGLLNSTAIFDVKKDINIVPTLLNDQGVSPKEAGVNKVEIFSFEHDKVNQNFLEENTGQHHGFVKF</sequence>
<evidence type="ECO:0000256" key="1">
    <source>
        <dbReference type="ARBA" id="ARBA00009928"/>
    </source>
</evidence>
<dbReference type="PRINTS" id="PR00092">
    <property type="entry name" value="TYROSINASE"/>
</dbReference>
<keyword evidence="10" id="KW-1185">Reference proteome</keyword>
<dbReference type="GO" id="GO:0004503">
    <property type="term" value="F:tyrosinase activity"/>
    <property type="evidence" value="ECO:0007669"/>
    <property type="project" value="UniProtKB-EC"/>
</dbReference>
<evidence type="ECO:0000256" key="4">
    <source>
        <dbReference type="ARBA" id="ARBA00023008"/>
    </source>
</evidence>
<dbReference type="Pfam" id="PF00264">
    <property type="entry name" value="Tyrosinase"/>
    <property type="match status" value="1"/>
</dbReference>
<keyword evidence="3" id="KW-0479">Metal-binding</keyword>
<evidence type="ECO:0000256" key="6">
    <source>
        <dbReference type="ARBA" id="ARBA00048233"/>
    </source>
</evidence>
<keyword evidence="4" id="KW-0186">Copper</keyword>
<dbReference type="EC" id="1.14.18.1" evidence="2"/>
<comment type="similarity">
    <text evidence="1">Belongs to the tyrosinase family.</text>
</comment>
<organism evidence="9 10">
    <name type="scientific">Gigaspora margarita</name>
    <dbReference type="NCBI Taxonomy" id="4874"/>
    <lineage>
        <taxon>Eukaryota</taxon>
        <taxon>Fungi</taxon>
        <taxon>Fungi incertae sedis</taxon>
        <taxon>Mucoromycota</taxon>
        <taxon>Glomeromycotina</taxon>
        <taxon>Glomeromycetes</taxon>
        <taxon>Diversisporales</taxon>
        <taxon>Gigasporaceae</taxon>
        <taxon>Gigaspora</taxon>
    </lineage>
</organism>
<evidence type="ECO:0000256" key="5">
    <source>
        <dbReference type="ARBA" id="ARBA00023101"/>
    </source>
</evidence>
<evidence type="ECO:0000256" key="7">
    <source>
        <dbReference type="ARBA" id="ARBA00048881"/>
    </source>
</evidence>
<accession>A0A8H4EUW6</accession>
<dbReference type="InterPro" id="IPR050316">
    <property type="entry name" value="Tyrosinase/Hemocyanin"/>
</dbReference>
<dbReference type="PROSITE" id="PS00498">
    <property type="entry name" value="TYROSINASE_2"/>
    <property type="match status" value="1"/>
</dbReference>
<dbReference type="GO" id="GO:0042438">
    <property type="term" value="P:melanin biosynthetic process"/>
    <property type="evidence" value="ECO:0007669"/>
    <property type="project" value="UniProtKB-KW"/>
</dbReference>
<dbReference type="Proteomes" id="UP000439903">
    <property type="component" value="Unassembled WGS sequence"/>
</dbReference>
<dbReference type="PANTHER" id="PTHR11474:SF76">
    <property type="entry name" value="SHKT DOMAIN-CONTAINING PROTEIN"/>
    <property type="match status" value="1"/>
</dbReference>
<dbReference type="PANTHER" id="PTHR11474">
    <property type="entry name" value="TYROSINASE FAMILY MEMBER"/>
    <property type="match status" value="1"/>
</dbReference>
<evidence type="ECO:0000259" key="8">
    <source>
        <dbReference type="PROSITE" id="PS00498"/>
    </source>
</evidence>
<evidence type="ECO:0000256" key="2">
    <source>
        <dbReference type="ARBA" id="ARBA00011906"/>
    </source>
</evidence>
<dbReference type="Gene3D" id="1.10.1280.10">
    <property type="entry name" value="Di-copper center containing domain from catechol oxidase"/>
    <property type="match status" value="1"/>
</dbReference>
<dbReference type="EMBL" id="WTPW01000030">
    <property type="protein sequence ID" value="KAF0556970.1"/>
    <property type="molecule type" value="Genomic_DNA"/>
</dbReference>
<protein>
    <recommendedName>
        <fullName evidence="2">tyrosinase</fullName>
        <ecNumber evidence="2">1.14.18.1</ecNumber>
    </recommendedName>
</protein>
<name>A0A8H4EUW6_GIGMA</name>
<evidence type="ECO:0000313" key="10">
    <source>
        <dbReference type="Proteomes" id="UP000439903"/>
    </source>
</evidence>
<evidence type="ECO:0000256" key="3">
    <source>
        <dbReference type="ARBA" id="ARBA00022723"/>
    </source>
</evidence>
<dbReference type="OrthoDB" id="2329482at2759"/>
<comment type="caution">
    <text evidence="9">The sequence shown here is derived from an EMBL/GenBank/DDBJ whole genome shotgun (WGS) entry which is preliminary data.</text>
</comment>
<dbReference type="InterPro" id="IPR002227">
    <property type="entry name" value="Tyrosinase_Cu-bd"/>
</dbReference>
<gene>
    <name evidence="9" type="ORF">F8M41_014200</name>
</gene>
<comment type="catalytic activity">
    <reaction evidence="6">
        <text>2 L-dopa + O2 = 2 L-dopaquinone + 2 H2O</text>
        <dbReference type="Rhea" id="RHEA:34287"/>
        <dbReference type="ChEBI" id="CHEBI:15377"/>
        <dbReference type="ChEBI" id="CHEBI:15379"/>
        <dbReference type="ChEBI" id="CHEBI:57504"/>
        <dbReference type="ChEBI" id="CHEBI:57924"/>
        <dbReference type="EC" id="1.14.18.1"/>
    </reaction>
</comment>
<keyword evidence="5" id="KW-0470">Melanin biosynthesis</keyword>
<proteinExistence type="inferred from homology"/>
<reference evidence="9 10" key="1">
    <citation type="journal article" date="2019" name="Environ. Microbiol.">
        <title>At the nexus of three kingdoms: the genome of the mycorrhizal fungus Gigaspora margarita provides insights into plant, endobacterial and fungal interactions.</title>
        <authorList>
            <person name="Venice F."/>
            <person name="Ghignone S."/>
            <person name="Salvioli di Fossalunga A."/>
            <person name="Amselem J."/>
            <person name="Novero M."/>
            <person name="Xianan X."/>
            <person name="Sedzielewska Toro K."/>
            <person name="Morin E."/>
            <person name="Lipzen A."/>
            <person name="Grigoriev I.V."/>
            <person name="Henrissat B."/>
            <person name="Martin F.M."/>
            <person name="Bonfante P."/>
        </authorList>
    </citation>
    <scope>NUCLEOTIDE SEQUENCE [LARGE SCALE GENOMIC DNA]</scope>
    <source>
        <strain evidence="9 10">BEG34</strain>
    </source>
</reference>